<dbReference type="InterPro" id="IPR019301">
    <property type="entry name" value="Flagellar_prot_FlgJ_N"/>
</dbReference>
<keyword evidence="8" id="KW-0378">Hydrolase</keyword>
<keyword evidence="14" id="KW-0966">Cell projection</keyword>
<evidence type="ECO:0000259" key="13">
    <source>
        <dbReference type="SMART" id="SM00047"/>
    </source>
</evidence>
<dbReference type="GO" id="GO:0004040">
    <property type="term" value="F:amidase activity"/>
    <property type="evidence" value="ECO:0007669"/>
    <property type="project" value="InterPro"/>
</dbReference>
<gene>
    <name evidence="14" type="ORF">SAMN04488509_10989</name>
</gene>
<evidence type="ECO:0000256" key="11">
    <source>
        <dbReference type="ARBA" id="ARBA00030835"/>
    </source>
</evidence>
<keyword evidence="9" id="KW-0326">Glycosidase</keyword>
<evidence type="ECO:0000256" key="4">
    <source>
        <dbReference type="ARBA" id="ARBA00007974"/>
    </source>
</evidence>
<keyword evidence="10" id="KW-0961">Cell wall biogenesis/degradation</keyword>
<comment type="similarity">
    <text evidence="3">In the N-terminal section; belongs to the FlgJ family.</text>
</comment>
<evidence type="ECO:0000256" key="6">
    <source>
        <dbReference type="ARBA" id="ARBA00022764"/>
    </source>
</evidence>
<dbReference type="EMBL" id="FNAG01000009">
    <property type="protein sequence ID" value="SDD87952.1"/>
    <property type="molecule type" value="Genomic_DNA"/>
</dbReference>
<comment type="function">
    <text evidence="1">Flagellum-specific muramidase which hydrolyzes the peptidoglycan layer to assemble the rod structure in the periplasmic space.</text>
</comment>
<dbReference type="PANTHER" id="PTHR33308:SF9">
    <property type="entry name" value="PEPTIDOGLYCAN HYDROLASE FLGJ"/>
    <property type="match status" value="1"/>
</dbReference>
<dbReference type="Pfam" id="PF10135">
    <property type="entry name" value="Rod-binding"/>
    <property type="match status" value="1"/>
</dbReference>
<name>A0A1G6YC93_9GAMM</name>
<dbReference type="GO" id="GO:0071973">
    <property type="term" value="P:bacterial-type flagellum-dependent cell motility"/>
    <property type="evidence" value="ECO:0007669"/>
    <property type="project" value="TreeGrafter"/>
</dbReference>
<accession>A0A1G6YC93</accession>
<comment type="subcellular location">
    <subcellularLocation>
        <location evidence="2">Periplasm</location>
    </subcellularLocation>
</comment>
<dbReference type="RefSeq" id="WP_176764205.1">
    <property type="nucleotide sequence ID" value="NZ_FNAG01000009.1"/>
</dbReference>
<dbReference type="SMART" id="SM00047">
    <property type="entry name" value="LYZ2"/>
    <property type="match status" value="1"/>
</dbReference>
<dbReference type="AlphaFoldDB" id="A0A1G6YC93"/>
<dbReference type="Proteomes" id="UP000199603">
    <property type="component" value="Unassembled WGS sequence"/>
</dbReference>
<protein>
    <recommendedName>
        <fullName evidence="5">Peptidoglycan hydrolase FlgJ</fullName>
    </recommendedName>
    <alternativeName>
        <fullName evidence="11">Muramidase FlgJ</fullName>
    </alternativeName>
</protein>
<dbReference type="STRING" id="265719.SAMN04488509_10989"/>
<dbReference type="GO" id="GO:0071555">
    <property type="term" value="P:cell wall organization"/>
    <property type="evidence" value="ECO:0007669"/>
    <property type="project" value="UniProtKB-KW"/>
</dbReference>
<evidence type="ECO:0000313" key="15">
    <source>
        <dbReference type="Proteomes" id="UP000199603"/>
    </source>
</evidence>
<dbReference type="GO" id="GO:0016798">
    <property type="term" value="F:hydrolase activity, acting on glycosyl bonds"/>
    <property type="evidence" value="ECO:0007669"/>
    <property type="project" value="UniProtKB-KW"/>
</dbReference>
<proteinExistence type="inferred from homology"/>
<feature type="region of interest" description="Disordered" evidence="12">
    <location>
        <begin position="143"/>
        <end position="191"/>
    </location>
</feature>
<evidence type="ECO:0000256" key="1">
    <source>
        <dbReference type="ARBA" id="ARBA00002954"/>
    </source>
</evidence>
<evidence type="ECO:0000256" key="8">
    <source>
        <dbReference type="ARBA" id="ARBA00022801"/>
    </source>
</evidence>
<evidence type="ECO:0000256" key="7">
    <source>
        <dbReference type="ARBA" id="ARBA00022795"/>
    </source>
</evidence>
<dbReference type="InterPro" id="IPR002901">
    <property type="entry name" value="MGlyc_endo_b_GlcNAc-like_dom"/>
</dbReference>
<dbReference type="NCBIfam" id="TIGR02541">
    <property type="entry name" value="flagell_FlgJ"/>
    <property type="match status" value="1"/>
</dbReference>
<dbReference type="PANTHER" id="PTHR33308">
    <property type="entry name" value="PEPTIDOGLYCAN HYDROLASE FLGJ"/>
    <property type="match status" value="1"/>
</dbReference>
<dbReference type="InterPro" id="IPR051056">
    <property type="entry name" value="Glycosyl_Hydrolase_73"/>
</dbReference>
<evidence type="ECO:0000256" key="10">
    <source>
        <dbReference type="ARBA" id="ARBA00023316"/>
    </source>
</evidence>
<reference evidence="14 15" key="1">
    <citation type="submission" date="2016-10" db="EMBL/GenBank/DDBJ databases">
        <authorList>
            <person name="de Groot N.N."/>
        </authorList>
    </citation>
    <scope>NUCLEOTIDE SEQUENCE [LARGE SCALE GENOMIC DNA]</scope>
    <source>
        <strain evidence="14 15">DSM 16957</strain>
    </source>
</reference>
<dbReference type="GO" id="GO:0042597">
    <property type="term" value="C:periplasmic space"/>
    <property type="evidence" value="ECO:0007669"/>
    <property type="project" value="UniProtKB-SubCell"/>
</dbReference>
<keyword evidence="14" id="KW-0282">Flagellum</keyword>
<keyword evidence="14" id="KW-0969">Cilium</keyword>
<evidence type="ECO:0000256" key="9">
    <source>
        <dbReference type="ARBA" id="ARBA00023295"/>
    </source>
</evidence>
<keyword evidence="15" id="KW-1185">Reference proteome</keyword>
<evidence type="ECO:0000256" key="3">
    <source>
        <dbReference type="ARBA" id="ARBA00006880"/>
    </source>
</evidence>
<comment type="similarity">
    <text evidence="4">In the C-terminal section; belongs to the glycosyl hydrolase 73 family.</text>
</comment>
<feature type="domain" description="Mannosyl-glycoprotein endo-beta-N-acetylglucosamidase-like" evidence="13">
    <location>
        <begin position="185"/>
        <end position="345"/>
    </location>
</feature>
<dbReference type="InterPro" id="IPR013377">
    <property type="entry name" value="FlgJ"/>
</dbReference>
<evidence type="ECO:0000313" key="14">
    <source>
        <dbReference type="EMBL" id="SDD87952.1"/>
    </source>
</evidence>
<dbReference type="Gene3D" id="2.10.70.40">
    <property type="entry name" value="peptidoglycan hydrolase"/>
    <property type="match status" value="1"/>
</dbReference>
<dbReference type="Pfam" id="PF01832">
    <property type="entry name" value="Glucosaminidase"/>
    <property type="match status" value="1"/>
</dbReference>
<evidence type="ECO:0000256" key="5">
    <source>
        <dbReference type="ARBA" id="ARBA00013433"/>
    </source>
</evidence>
<evidence type="ECO:0000256" key="2">
    <source>
        <dbReference type="ARBA" id="ARBA00004418"/>
    </source>
</evidence>
<evidence type="ECO:0000256" key="12">
    <source>
        <dbReference type="SAM" id="MobiDB-lite"/>
    </source>
</evidence>
<sequence>MDTRIPDLALMNRLATTAPAAPKAGDKLADTARQFEALFVEQMLKTMRESSLGEGDALFPGQSGLFREMHDREVVKSASQGAGFGLAPLIERSLRQQQAALEGRSAEDAPALHVAQPGRAYSLDGYARLLPAQRVDREAALRQVGGRAEGAAMPAPRVDAGQPPSTRESRAPERPATAKPPGVAALGSGKSTPEQFVERIWPYAQRAAQALGVDPRMLVAQAALETGWGRHVPAARDGEAGHNLFGIKAGRGWSGERAAHLTQEFRDGRMQTERAEFRTYDSIEQSFSDYVALLRGSPRYAPALAAAADSRAYASALQRAGYATDPQYAQKLTAIAHGPRLNRALEALAANAPARGAPMLAQNLQGEPDPALGLRG</sequence>
<dbReference type="GO" id="GO:0044780">
    <property type="term" value="P:bacterial-type flagellum assembly"/>
    <property type="evidence" value="ECO:0007669"/>
    <property type="project" value="InterPro"/>
</dbReference>
<keyword evidence="7" id="KW-1005">Bacterial flagellum biogenesis</keyword>
<organism evidence="14 15">
    <name type="scientific">Aquimonas voraii</name>
    <dbReference type="NCBI Taxonomy" id="265719"/>
    <lineage>
        <taxon>Bacteria</taxon>
        <taxon>Pseudomonadati</taxon>
        <taxon>Pseudomonadota</taxon>
        <taxon>Gammaproteobacteria</taxon>
        <taxon>Lysobacterales</taxon>
        <taxon>Lysobacteraceae</taxon>
        <taxon>Aquimonas</taxon>
    </lineage>
</organism>
<dbReference type="Gene3D" id="1.10.530.10">
    <property type="match status" value="1"/>
</dbReference>
<keyword evidence="6" id="KW-0574">Periplasm</keyword>